<keyword evidence="1" id="KW-0472">Membrane</keyword>
<dbReference type="InParanoid" id="A0A2T3AGU7"/>
<proteinExistence type="predicted"/>
<reference evidence="2 3" key="1">
    <citation type="journal article" date="2018" name="Mycol. Prog.">
        <title>Coniella lustricola, a new species from submerged detritus.</title>
        <authorList>
            <person name="Raudabaugh D.B."/>
            <person name="Iturriaga T."/>
            <person name="Carver A."/>
            <person name="Mondo S."/>
            <person name="Pangilinan J."/>
            <person name="Lipzen A."/>
            <person name="He G."/>
            <person name="Amirebrahimi M."/>
            <person name="Grigoriev I.V."/>
            <person name="Miller A.N."/>
        </authorList>
    </citation>
    <scope>NUCLEOTIDE SEQUENCE [LARGE SCALE GENOMIC DNA]</scope>
    <source>
        <strain evidence="2 3">B22-T-1</strain>
    </source>
</reference>
<name>A0A2T3AGU7_9PEZI</name>
<keyword evidence="1" id="KW-0812">Transmembrane</keyword>
<keyword evidence="3" id="KW-1185">Reference proteome</keyword>
<dbReference type="AlphaFoldDB" id="A0A2T3AGU7"/>
<evidence type="ECO:0000313" key="3">
    <source>
        <dbReference type="Proteomes" id="UP000241462"/>
    </source>
</evidence>
<keyword evidence="2" id="KW-0328">Glycosyltransferase</keyword>
<keyword evidence="1" id="KW-1133">Transmembrane helix</keyword>
<feature type="transmembrane region" description="Helical" evidence="1">
    <location>
        <begin position="73"/>
        <end position="93"/>
    </location>
</feature>
<evidence type="ECO:0000313" key="2">
    <source>
        <dbReference type="EMBL" id="PSR97437.1"/>
    </source>
</evidence>
<dbReference type="EMBL" id="KZ678391">
    <property type="protein sequence ID" value="PSR97437.1"/>
    <property type="molecule type" value="Genomic_DNA"/>
</dbReference>
<dbReference type="Pfam" id="PF11735">
    <property type="entry name" value="CAP59_mtransfer"/>
    <property type="match status" value="1"/>
</dbReference>
<organism evidence="2 3">
    <name type="scientific">Coniella lustricola</name>
    <dbReference type="NCBI Taxonomy" id="2025994"/>
    <lineage>
        <taxon>Eukaryota</taxon>
        <taxon>Fungi</taxon>
        <taxon>Dikarya</taxon>
        <taxon>Ascomycota</taxon>
        <taxon>Pezizomycotina</taxon>
        <taxon>Sordariomycetes</taxon>
        <taxon>Sordariomycetidae</taxon>
        <taxon>Diaporthales</taxon>
        <taxon>Schizoparmaceae</taxon>
        <taxon>Coniella</taxon>
    </lineage>
</organism>
<sequence length="524" mass="59638">MSLRSSDEELVAFLATDGRTSDGEIEAYFLKNNPKKRLSLQKRLRSWLFSRPRVLRRNVLRHPLTSLVATAKYLMIALVIVLVATPILVPSYTRLPLHYRERKAACEGAAAGPGCANPLQEKVFISVSLYDKGGHLAGGRWGEQMLELIQMLGPDNTFLSIYENDSPLGEAALEEFEKRVPCKHEIVFDRDVTRQGFANVTLPDGNERMKRLSYLSEIRNRALWPLDRFRTESGIVQFDKVLFMNDVLFRTIDAAQLLFSTNIGDDGRAHYLSACALDYGNPVKFYDLYAQRDAEGYSNGIPIFPIFSTAGHGYSRSDMLMQKDAVRASSCWSGMVAMQAKYVQNLRADLPVPGFQDIGAHVVDPASPVPVEAPVRFRYEPEVFVDACECCLFLADVSAAAKKDNALEQEVFVNPYVRVAYEEWVLTWLHIAKRWERLLILPHRIVSFFAGLPRNNPYREVQEGDPFVEEVWLKDHWELVNRIGRNGMFCAVREMQLMSLATRTEDKNWLNYPMPPGQRLDFPT</sequence>
<dbReference type="STRING" id="2025994.A0A2T3AGU7"/>
<dbReference type="PANTHER" id="PTHR34144:SF8">
    <property type="entry name" value="GLYCOSYLTRANSFERASE FAMILY 69 PROTEIN"/>
    <property type="match status" value="1"/>
</dbReference>
<protein>
    <submittedName>
        <fullName evidence="2">Cryptococcal mannosyltransferase 1-domain-containing protein</fullName>
    </submittedName>
</protein>
<accession>A0A2T3AGU7</accession>
<gene>
    <name evidence="2" type="ORF">BD289DRAFT_101776</name>
</gene>
<dbReference type="OrthoDB" id="262547at2759"/>
<dbReference type="PANTHER" id="PTHR34144">
    <property type="entry name" value="CHROMOSOME 8, WHOLE GENOME SHOTGUN SEQUENCE"/>
    <property type="match status" value="1"/>
</dbReference>
<evidence type="ECO:0000256" key="1">
    <source>
        <dbReference type="SAM" id="Phobius"/>
    </source>
</evidence>
<keyword evidence="2" id="KW-0808">Transferase</keyword>
<dbReference type="GO" id="GO:0016757">
    <property type="term" value="F:glycosyltransferase activity"/>
    <property type="evidence" value="ECO:0007669"/>
    <property type="project" value="UniProtKB-KW"/>
</dbReference>
<dbReference type="Proteomes" id="UP000241462">
    <property type="component" value="Unassembled WGS sequence"/>
</dbReference>
<dbReference type="InterPro" id="IPR021047">
    <property type="entry name" value="Mannosyltransferase_CMT1"/>
</dbReference>